<reference evidence="1" key="1">
    <citation type="submission" date="2017-10" db="EMBL/GenBank/DDBJ databases">
        <title>Genome sequence of cellulolytic Lachnospiraceae bacterium XHS1971 isolated from hotspring sediment.</title>
        <authorList>
            <person name="Vasudevan G."/>
            <person name="Joshi A.J."/>
            <person name="Hivarkar S."/>
            <person name="Lanjekar V.B."/>
            <person name="Dhakephalkar P.K."/>
            <person name="Dagar S."/>
        </authorList>
    </citation>
    <scope>NUCLEOTIDE SEQUENCE</scope>
    <source>
        <strain evidence="1">XHS1971</strain>
    </source>
</reference>
<evidence type="ECO:0000313" key="1">
    <source>
        <dbReference type="EMBL" id="PHV69324.1"/>
    </source>
</evidence>
<dbReference type="EMBL" id="PEDL01000033">
    <property type="protein sequence ID" value="PHV69324.1"/>
    <property type="molecule type" value="Genomic_DNA"/>
</dbReference>
<gene>
    <name evidence="1" type="ORF">CS063_16375</name>
</gene>
<keyword evidence="2" id="KW-1185">Reference proteome</keyword>
<organism evidence="1 2">
    <name type="scientific">Sporanaerobium hydrogeniformans</name>
    <dbReference type="NCBI Taxonomy" id="3072179"/>
    <lineage>
        <taxon>Bacteria</taxon>
        <taxon>Bacillati</taxon>
        <taxon>Bacillota</taxon>
        <taxon>Clostridia</taxon>
        <taxon>Lachnospirales</taxon>
        <taxon>Lachnospiraceae</taxon>
        <taxon>Sporanaerobium</taxon>
    </lineage>
</organism>
<accession>A0AC61D6N3</accession>
<name>A0AC61D6N3_9FIRM</name>
<proteinExistence type="predicted"/>
<dbReference type="Proteomes" id="UP000224460">
    <property type="component" value="Unassembled WGS sequence"/>
</dbReference>
<protein>
    <submittedName>
        <fullName evidence="1">Flavodoxin</fullName>
    </submittedName>
</protein>
<comment type="caution">
    <text evidence="1">The sequence shown here is derived from an EMBL/GenBank/DDBJ whole genome shotgun (WGS) entry which is preliminary data.</text>
</comment>
<evidence type="ECO:0000313" key="2">
    <source>
        <dbReference type="Proteomes" id="UP000224460"/>
    </source>
</evidence>
<sequence length="171" mass="19482">MKTLVVYSSKYGATKKCAQMIATELQGEVELINLLEKKPKELVKFDQVIIGASIYVGSVSKVVKSFYEENKEFLATKRLGLFLSCMEGSKIEEYIKLNFGEKEIKSLVKQIACGGILDFGKMNFFERTICKMIYKNKEGQNQEAQKITKKTVLDCLDEKAIKEFAKTMNQF</sequence>